<keyword evidence="2" id="KW-1185">Reference proteome</keyword>
<reference evidence="1" key="1">
    <citation type="journal article" date="2020" name="Stud. Mycol.">
        <title>101 Dothideomycetes genomes: a test case for predicting lifestyles and emergence of pathogens.</title>
        <authorList>
            <person name="Haridas S."/>
            <person name="Albert R."/>
            <person name="Binder M."/>
            <person name="Bloem J."/>
            <person name="Labutti K."/>
            <person name="Salamov A."/>
            <person name="Andreopoulos B."/>
            <person name="Baker S."/>
            <person name="Barry K."/>
            <person name="Bills G."/>
            <person name="Bluhm B."/>
            <person name="Cannon C."/>
            <person name="Castanera R."/>
            <person name="Culley D."/>
            <person name="Daum C."/>
            <person name="Ezra D."/>
            <person name="Gonzalez J."/>
            <person name="Henrissat B."/>
            <person name="Kuo A."/>
            <person name="Liang C."/>
            <person name="Lipzen A."/>
            <person name="Lutzoni F."/>
            <person name="Magnuson J."/>
            <person name="Mondo S."/>
            <person name="Nolan M."/>
            <person name="Ohm R."/>
            <person name="Pangilinan J."/>
            <person name="Park H.-J."/>
            <person name="Ramirez L."/>
            <person name="Alfaro M."/>
            <person name="Sun H."/>
            <person name="Tritt A."/>
            <person name="Yoshinaga Y."/>
            <person name="Zwiers L.-H."/>
            <person name="Turgeon B."/>
            <person name="Goodwin S."/>
            <person name="Spatafora J."/>
            <person name="Crous P."/>
            <person name="Grigoriev I."/>
        </authorList>
    </citation>
    <scope>NUCLEOTIDE SEQUENCE</scope>
    <source>
        <strain evidence="1">CBS 627.86</strain>
    </source>
</reference>
<evidence type="ECO:0000313" key="1">
    <source>
        <dbReference type="EMBL" id="KAF2122263.1"/>
    </source>
</evidence>
<dbReference type="Proteomes" id="UP000799770">
    <property type="component" value="Unassembled WGS sequence"/>
</dbReference>
<gene>
    <name evidence="1" type="ORF">BDV96DRAFT_640318</name>
</gene>
<sequence length="115" mass="12911">MSDSDILPSTSVDLHHHKEGFAGEYTNAQRLITHLKHNLHLKSSLLEIELYLHALAIGTQDAILFPDFHCFASNQTGNTVLFAVGALRNNNNGEKEPLLRLQQSRFHWASSSSEF</sequence>
<organism evidence="1 2">
    <name type="scientific">Lophiotrema nucula</name>
    <dbReference type="NCBI Taxonomy" id="690887"/>
    <lineage>
        <taxon>Eukaryota</taxon>
        <taxon>Fungi</taxon>
        <taxon>Dikarya</taxon>
        <taxon>Ascomycota</taxon>
        <taxon>Pezizomycotina</taxon>
        <taxon>Dothideomycetes</taxon>
        <taxon>Pleosporomycetidae</taxon>
        <taxon>Pleosporales</taxon>
        <taxon>Lophiotremataceae</taxon>
        <taxon>Lophiotrema</taxon>
    </lineage>
</organism>
<evidence type="ECO:0000313" key="2">
    <source>
        <dbReference type="Proteomes" id="UP000799770"/>
    </source>
</evidence>
<dbReference type="PANTHER" id="PTHR37488">
    <property type="entry name" value="DUF1275 DOMAIN-CONTAINING PROTEIN"/>
    <property type="match status" value="1"/>
</dbReference>
<dbReference type="OrthoDB" id="5223589at2759"/>
<name>A0A6A5ZTR4_9PLEO</name>
<dbReference type="PANTHER" id="PTHR37488:SF2">
    <property type="entry name" value="DUF1275 DOMAIN-CONTAINING PROTEIN"/>
    <property type="match status" value="1"/>
</dbReference>
<dbReference type="Pfam" id="PF06912">
    <property type="entry name" value="DUF1275"/>
    <property type="match status" value="1"/>
</dbReference>
<accession>A0A6A5ZTR4</accession>
<dbReference type="AlphaFoldDB" id="A0A6A5ZTR4"/>
<protein>
    <submittedName>
        <fullName evidence="1">Uncharacterized protein</fullName>
    </submittedName>
</protein>
<dbReference type="EMBL" id="ML977311">
    <property type="protein sequence ID" value="KAF2122263.1"/>
    <property type="molecule type" value="Genomic_DNA"/>
</dbReference>
<dbReference type="InterPro" id="IPR010699">
    <property type="entry name" value="DUF1275"/>
</dbReference>
<proteinExistence type="predicted"/>